<feature type="transmembrane region" description="Helical" evidence="1">
    <location>
        <begin position="138"/>
        <end position="155"/>
    </location>
</feature>
<dbReference type="EMBL" id="CP061813">
    <property type="protein sequence ID" value="QOD59628.1"/>
    <property type="molecule type" value="Genomic_DNA"/>
</dbReference>
<accession>A0A7L8AC77</accession>
<keyword evidence="1" id="KW-1133">Transmembrane helix</keyword>
<proteinExistence type="predicted"/>
<evidence type="ECO:0000313" key="2">
    <source>
        <dbReference type="EMBL" id="QOD59628.1"/>
    </source>
</evidence>
<reference evidence="2 3" key="1">
    <citation type="journal article" date="2016" name="Int. J. Syst. Evol. Microbiol.">
        <title>Polaribacter haliotis sp. nov., isolated from the gut of abalone Haliotis discus hannai.</title>
        <authorList>
            <person name="Kim Y.O."/>
            <person name="Park I.S."/>
            <person name="Park S."/>
            <person name="Nam B.H."/>
            <person name="Park J.M."/>
            <person name="Kim D.G."/>
            <person name="Yoon J.H."/>
        </authorList>
    </citation>
    <scope>NUCLEOTIDE SEQUENCE [LARGE SCALE GENOMIC DNA]</scope>
    <source>
        <strain evidence="2 3">KCTC 52418</strain>
    </source>
</reference>
<dbReference type="KEGG" id="phal:H9I45_09675"/>
<dbReference type="AlphaFoldDB" id="A0A7L8AC77"/>
<dbReference type="Proteomes" id="UP000516764">
    <property type="component" value="Chromosome"/>
</dbReference>
<gene>
    <name evidence="2" type="ORF">H9I45_09675</name>
</gene>
<keyword evidence="3" id="KW-1185">Reference proteome</keyword>
<feature type="transmembrane region" description="Helical" evidence="1">
    <location>
        <begin position="36"/>
        <end position="55"/>
    </location>
</feature>
<organism evidence="2 3">
    <name type="scientific">Polaribacter haliotis</name>
    <dbReference type="NCBI Taxonomy" id="1888915"/>
    <lineage>
        <taxon>Bacteria</taxon>
        <taxon>Pseudomonadati</taxon>
        <taxon>Bacteroidota</taxon>
        <taxon>Flavobacteriia</taxon>
        <taxon>Flavobacteriales</taxon>
        <taxon>Flavobacteriaceae</taxon>
    </lineage>
</organism>
<keyword evidence="1" id="KW-0812">Transmembrane</keyword>
<feature type="transmembrane region" description="Helical" evidence="1">
    <location>
        <begin position="161"/>
        <end position="178"/>
    </location>
</feature>
<evidence type="ECO:0000313" key="3">
    <source>
        <dbReference type="Proteomes" id="UP000516764"/>
    </source>
</evidence>
<dbReference type="RefSeq" id="WP_088355467.1">
    <property type="nucleotide sequence ID" value="NZ_CP061813.1"/>
</dbReference>
<feature type="transmembrane region" description="Helical" evidence="1">
    <location>
        <begin position="114"/>
        <end position="133"/>
    </location>
</feature>
<dbReference type="OrthoDB" id="7630526at2"/>
<name>A0A7L8AC77_9FLAO</name>
<keyword evidence="1" id="KW-0472">Membrane</keyword>
<sequence length="187" mass="21811">MYYKILFVIGLLFEVVAQVLLAQGNEFVYAQKPIDFAHWFLLLGVVFMIPQVISFPKKIYSFIGKPLTIIGIVCIIGMCILDFIWWSYPTQELRNEFAKHISQFPSIWDVFLKIGPSSYIFNIGLLFLAFNYFKENKIGVTIIILATLLILFARFIPNRLIYGYLITVIGFSYIFYKTKQVNEYQVK</sequence>
<feature type="transmembrane region" description="Helical" evidence="1">
    <location>
        <begin position="67"/>
        <end position="88"/>
    </location>
</feature>
<protein>
    <submittedName>
        <fullName evidence="2">Uncharacterized protein</fullName>
    </submittedName>
</protein>
<evidence type="ECO:0000256" key="1">
    <source>
        <dbReference type="SAM" id="Phobius"/>
    </source>
</evidence>